<dbReference type="SUPFAM" id="SSF52540">
    <property type="entry name" value="P-loop containing nucleoside triphosphate hydrolases"/>
    <property type="match status" value="1"/>
</dbReference>
<dbReference type="Pfam" id="PF03205">
    <property type="entry name" value="MobB"/>
    <property type="match status" value="1"/>
</dbReference>
<dbReference type="PANTHER" id="PTHR40072:SF1">
    <property type="entry name" value="MOLYBDOPTERIN-GUANINE DINUCLEOTIDE BIOSYNTHESIS ADAPTER PROTEIN"/>
    <property type="match status" value="1"/>
</dbReference>
<comment type="caution">
    <text evidence="2">The sequence shown here is derived from an EMBL/GenBank/DDBJ whole genome shotgun (WGS) entry which is preliminary data.</text>
</comment>
<dbReference type="EMBL" id="RIBP01000001">
    <property type="protein sequence ID" value="TRZ39997.1"/>
    <property type="molecule type" value="Genomic_DNA"/>
</dbReference>
<dbReference type="PANTHER" id="PTHR40072">
    <property type="entry name" value="MOLYBDOPTERIN-GUANINE DINUCLEOTIDE BIOSYNTHESIS ADAPTER PROTEIN-RELATED"/>
    <property type="match status" value="1"/>
</dbReference>
<dbReference type="RefSeq" id="WP_185763417.1">
    <property type="nucleotide sequence ID" value="NZ_RIBP01000001.1"/>
</dbReference>
<accession>A0A553SSM3</accession>
<evidence type="ECO:0000313" key="2">
    <source>
        <dbReference type="EMBL" id="TRZ39997.1"/>
    </source>
</evidence>
<organism evidence="2 3">
    <name type="scientific">Niallia circulans</name>
    <name type="common">Bacillus circulans</name>
    <dbReference type="NCBI Taxonomy" id="1397"/>
    <lineage>
        <taxon>Bacteria</taxon>
        <taxon>Bacillati</taxon>
        <taxon>Bacillota</taxon>
        <taxon>Bacilli</taxon>
        <taxon>Bacillales</taxon>
        <taxon>Bacillaceae</taxon>
        <taxon>Niallia</taxon>
    </lineage>
</organism>
<evidence type="ECO:0000313" key="3">
    <source>
        <dbReference type="Proteomes" id="UP000319837"/>
    </source>
</evidence>
<dbReference type="InterPro" id="IPR052539">
    <property type="entry name" value="MGD_biosynthesis_adapter"/>
</dbReference>
<dbReference type="InterPro" id="IPR027417">
    <property type="entry name" value="P-loop_NTPase"/>
</dbReference>
<dbReference type="GO" id="GO:0005525">
    <property type="term" value="F:GTP binding"/>
    <property type="evidence" value="ECO:0007669"/>
    <property type="project" value="InterPro"/>
</dbReference>
<protein>
    <submittedName>
        <fullName evidence="2">Molybdopterin-guanine dinucleotide biosynthesis protein B</fullName>
    </submittedName>
</protein>
<proteinExistence type="predicted"/>
<dbReference type="GO" id="GO:0006777">
    <property type="term" value="P:Mo-molybdopterin cofactor biosynthetic process"/>
    <property type="evidence" value="ECO:0007669"/>
    <property type="project" value="InterPro"/>
</dbReference>
<reference evidence="3" key="1">
    <citation type="submission" date="2018-10" db="EMBL/GenBank/DDBJ databases">
        <title>FDA dAtabase for Regulatory Grade micrObial Sequences (FDA-ARGOS): Supporting development and validation of Infectious Disease Dx tests.</title>
        <authorList>
            <person name="Minogue T."/>
            <person name="Wolcott M."/>
            <person name="Wasieloski L."/>
            <person name="Aguilar W."/>
            <person name="Moore D."/>
            <person name="Tallon L."/>
            <person name="Sadzewicz L."/>
            <person name="Sengamalay N."/>
            <person name="Ott S."/>
            <person name="Godinez A."/>
            <person name="Nagaraj S."/>
            <person name="Vavikolanu K."/>
            <person name="Vyas G."/>
            <person name="Nadendla S."/>
            <person name="George J."/>
            <person name="Sichtig H."/>
        </authorList>
    </citation>
    <scope>NUCLEOTIDE SEQUENCE [LARGE SCALE GENOMIC DNA]</scope>
    <source>
        <strain evidence="3">FDAARGOS_343</strain>
    </source>
</reference>
<evidence type="ECO:0000259" key="1">
    <source>
        <dbReference type="Pfam" id="PF03205"/>
    </source>
</evidence>
<gene>
    <name evidence="2" type="primary">mobB</name>
    <name evidence="2" type="ORF">CEQ21_03385</name>
</gene>
<feature type="domain" description="Molybdopterin-guanine dinucleotide biosynthesis protein B (MobB)" evidence="1">
    <location>
        <begin position="2"/>
        <end position="120"/>
    </location>
</feature>
<dbReference type="Gene3D" id="3.40.50.300">
    <property type="entry name" value="P-loop containing nucleotide triphosphate hydrolases"/>
    <property type="match status" value="1"/>
</dbReference>
<dbReference type="AlphaFoldDB" id="A0A553SSM3"/>
<dbReference type="InterPro" id="IPR004435">
    <property type="entry name" value="MobB_dom"/>
</dbReference>
<sequence length="159" mass="17965">MILQFVGFQNSGKTTAMEWTIQSLSEKGFKVIAIKHHGHGGPPNTLVKDSTKYNNAGAIASLVEGDGVLHLELTQQHWNIEKMLSLISSLDYDLLLIEGYKHEHYPKVVFTSSGEEHAKLTSLFNIQFTIPYCQNLEDKWKHVSKVIAWLEGELVKKET</sequence>
<dbReference type="Proteomes" id="UP000319837">
    <property type="component" value="Unassembled WGS sequence"/>
</dbReference>
<name>A0A553SSM3_NIACI</name>
<dbReference type="NCBIfam" id="TIGR00176">
    <property type="entry name" value="mobB"/>
    <property type="match status" value="1"/>
</dbReference>